<protein>
    <submittedName>
        <fullName evidence="1">M6 family metalloprotease domain-containing protein</fullName>
    </submittedName>
</protein>
<accession>A0AC61QS14</accession>
<keyword evidence="1" id="KW-0378">Hydrolase</keyword>
<name>A0AC61QS14_9BACT</name>
<dbReference type="EMBL" id="SRZC01000005">
    <property type="protein sequence ID" value="TGX83105.1"/>
    <property type="molecule type" value="Genomic_DNA"/>
</dbReference>
<dbReference type="Proteomes" id="UP000308886">
    <property type="component" value="Unassembled WGS sequence"/>
</dbReference>
<evidence type="ECO:0000313" key="2">
    <source>
        <dbReference type="Proteomes" id="UP000308886"/>
    </source>
</evidence>
<gene>
    <name evidence="1" type="ORF">E5358_03950</name>
</gene>
<organism evidence="1 2">
    <name type="scientific">Palleniella muris</name>
    <dbReference type="NCBI Taxonomy" id="3038145"/>
    <lineage>
        <taxon>Bacteria</taxon>
        <taxon>Pseudomonadati</taxon>
        <taxon>Bacteroidota</taxon>
        <taxon>Bacteroidia</taxon>
        <taxon>Bacteroidales</taxon>
        <taxon>Prevotellaceae</taxon>
        <taxon>Palleniella</taxon>
    </lineage>
</organism>
<proteinExistence type="predicted"/>
<keyword evidence="1" id="KW-0645">Protease</keyword>
<comment type="caution">
    <text evidence="1">The sequence shown here is derived from an EMBL/GenBank/DDBJ whole genome shotgun (WGS) entry which is preliminary data.</text>
</comment>
<keyword evidence="1" id="KW-0482">Metalloprotease</keyword>
<evidence type="ECO:0000313" key="1">
    <source>
        <dbReference type="EMBL" id="TGX83105.1"/>
    </source>
</evidence>
<sequence length="760" mass="83648">MCVGGIRFPVHSFLCFRKSMKKHLLSILCLLMVITASHAIPAKPGKVMFRQPDGTTVTLVLHGDEFSHVTTTSDNYTVVKTSAGYQYAVKEQGMLVPSGITAHDMSYRAADENAFLSSHAKMLRADITYEGEQKMNRARSLWKSPATAGEPQKEGKYDYSNFRGLVILVEWNDLSFTRTDTRDFFSSMMNDENYGGYYTQDTQQWVECTGSVRDYFSDNSMGLFQPSFDVVGPVKINRSHTYPQGASNGWQCAVDVIETANGLVDYSKYDADGDGVVDMFYIIYAGYGSNVGGNNEGYIWPYASSYAYPYRTYDGVRMGRYACSTEICDVEAYGGKTLDGIGTICHEFSHVLGLPDLYDTDYSANGQSNDPGVWSIMAGGGYNNSSRTPTGYGTYERYSVGFMQPETITEEGSYSLEPLNESNEAYRINSSVPKEYFILENRQKTKWDTYLPGSGMLIFRVDSTSTYVWTSNTVNCNPNHNYFEMVRANPRMSGGMITESAYDPFPGLGNVMAINNETSPSLKSWTGAPTPLSLNSIRENGGIVSFNVGGEEVDSDVEDFESMALTGTDMTGVEGVFCKWDMTGARIIAATEDYGTGNKACGIARGGHLASSVIEKGVNTLEFDFWNTTAVSVMIRTEYSADGGVTWNAMRNTEGQQQTQVQKNKHVHMKYLVNLPAGAMYRISQTSGLPTQYNCIDNIAVMFNDLGTGISDVSSGADAAAVQSAVYNLAGQCVVPDAKGFVIVRSRTADGRIVTKKIWR</sequence>
<keyword evidence="2" id="KW-1185">Reference proteome</keyword>
<reference evidence="1" key="1">
    <citation type="submission" date="2019-04" db="EMBL/GenBank/DDBJ databases">
        <title>Microbes associate with the intestines of laboratory mice.</title>
        <authorList>
            <person name="Navarre W."/>
            <person name="Wong E."/>
            <person name="Huang K."/>
            <person name="Tropini C."/>
            <person name="Ng K."/>
            <person name="Yu B."/>
        </authorList>
    </citation>
    <scope>NUCLEOTIDE SEQUENCE</scope>
    <source>
        <strain evidence="1">NM73_A23</strain>
    </source>
</reference>